<dbReference type="EMBL" id="JACHIG010000004">
    <property type="protein sequence ID" value="MBB5032888.1"/>
    <property type="molecule type" value="Genomic_DNA"/>
</dbReference>
<evidence type="ECO:0000256" key="5">
    <source>
        <dbReference type="SAM" id="MobiDB-lite"/>
    </source>
</evidence>
<comment type="subcellular location">
    <subcellularLocation>
        <location evidence="1">Secreted</location>
    </subcellularLocation>
</comment>
<protein>
    <submittedName>
        <fullName evidence="6">Uncharacterized protein</fullName>
    </submittedName>
</protein>
<evidence type="ECO:0000313" key="7">
    <source>
        <dbReference type="Proteomes" id="UP000590740"/>
    </source>
</evidence>
<feature type="compositionally biased region" description="Polar residues" evidence="5">
    <location>
        <begin position="626"/>
        <end position="644"/>
    </location>
</feature>
<name>A0A7W7YB03_9BACT</name>
<sequence>MQQSYDLVHWSYVPVVHSGSNAVDGLNFACTDSRQFWRLRYTDTSTGGLSAGNADFDGDGSSNDEELALGLNPFAADSDGDGIGDGEELAHDSDPLDAASNDLTGVAEKGGVELPMTLHAYFKSITNQWYQPPSQSYVSWLDSVPNSGRDDYSGFSSKISQKLGKLYFPEGDLSSLVNKGWAYAFAYTFQTESAQVGYGSLYHLDVTLGTAIRGQEQPWCVSKNYLKFDATIKNDPHSCSYGNVILHQFNTKAHREVSDFLSLTPSMADEATVHEAFVYPAVTGDVVMDLQSSILGTSEVPGPNPGDPPKVEALPGVTDHWLMLPVGQPRSLNFNGSTSSPHRIVYSVSGNNISVDGLGVSTSSGLVYTSDNPFNAVSIIAFNAGSDLEDEDGVITAGIAYGDTGDANMATNKPLMKIVVYDTVELKVTVHPIRLLSATGSVLAEPVDTPDAEDLQDYLDSIFAQANVVTNVTVLPTVGVDWDTGLGLGSDVMAGNGRLELLFGLDGNLNPVGSTEEAAMQLASPPDEAADVNVYFFAAPGTDMGNEKNGMVSLSYYPPQDPKQRGFSYLQNWRPVLGHAGKAKPVNNGVLFVWDYPRPAGSEQPPHMWAIAHEIMHYVAKVGHSTVPSDNNHMPNSDNESRLMTSLEGPKREQGPKTLIKFEWSRFNKKLGPNNR</sequence>
<dbReference type="Pfam" id="PF18884">
    <property type="entry name" value="TSP3_bac"/>
    <property type="match status" value="2"/>
</dbReference>
<organism evidence="6 7">
    <name type="scientific">Prosthecobacter vanneervenii</name>
    <dbReference type="NCBI Taxonomy" id="48466"/>
    <lineage>
        <taxon>Bacteria</taxon>
        <taxon>Pseudomonadati</taxon>
        <taxon>Verrucomicrobiota</taxon>
        <taxon>Verrucomicrobiia</taxon>
        <taxon>Verrucomicrobiales</taxon>
        <taxon>Verrucomicrobiaceae</taxon>
        <taxon>Prosthecobacter</taxon>
    </lineage>
</organism>
<evidence type="ECO:0000256" key="1">
    <source>
        <dbReference type="ARBA" id="ARBA00004613"/>
    </source>
</evidence>
<accession>A0A7W7YB03</accession>
<feature type="region of interest" description="Disordered" evidence="5">
    <location>
        <begin position="80"/>
        <end position="102"/>
    </location>
</feature>
<dbReference type="AlphaFoldDB" id="A0A7W7YB03"/>
<dbReference type="InterPro" id="IPR059100">
    <property type="entry name" value="TSP3_bac"/>
</dbReference>
<evidence type="ECO:0000313" key="6">
    <source>
        <dbReference type="EMBL" id="MBB5032888.1"/>
    </source>
</evidence>
<reference evidence="6 7" key="1">
    <citation type="submission" date="2020-08" db="EMBL/GenBank/DDBJ databases">
        <title>Genomic Encyclopedia of Type Strains, Phase IV (KMG-IV): sequencing the most valuable type-strain genomes for metagenomic binning, comparative biology and taxonomic classification.</title>
        <authorList>
            <person name="Goeker M."/>
        </authorList>
    </citation>
    <scope>NUCLEOTIDE SEQUENCE [LARGE SCALE GENOMIC DNA]</scope>
    <source>
        <strain evidence="6 7">DSM 12252</strain>
    </source>
</reference>
<evidence type="ECO:0000256" key="2">
    <source>
        <dbReference type="ARBA" id="ARBA00022525"/>
    </source>
</evidence>
<gene>
    <name evidence="6" type="ORF">HNQ65_002470</name>
</gene>
<evidence type="ECO:0000256" key="4">
    <source>
        <dbReference type="ARBA" id="ARBA00022837"/>
    </source>
</evidence>
<feature type="region of interest" description="Disordered" evidence="5">
    <location>
        <begin position="626"/>
        <end position="654"/>
    </location>
</feature>
<comment type="caution">
    <text evidence="6">The sequence shown here is derived from an EMBL/GenBank/DDBJ whole genome shotgun (WGS) entry which is preliminary data.</text>
</comment>
<keyword evidence="7" id="KW-1185">Reference proteome</keyword>
<keyword evidence="3" id="KW-0732">Signal</keyword>
<evidence type="ECO:0000256" key="3">
    <source>
        <dbReference type="ARBA" id="ARBA00022729"/>
    </source>
</evidence>
<keyword evidence="2" id="KW-0964">Secreted</keyword>
<dbReference type="RefSeq" id="WP_184339793.1">
    <property type="nucleotide sequence ID" value="NZ_JACHIG010000004.1"/>
</dbReference>
<keyword evidence="4" id="KW-0106">Calcium</keyword>
<dbReference type="Proteomes" id="UP000590740">
    <property type="component" value="Unassembled WGS sequence"/>
</dbReference>
<proteinExistence type="predicted"/>